<dbReference type="Proteomes" id="UP000809789">
    <property type="component" value="Unassembled WGS sequence"/>
</dbReference>
<organism evidence="1 2">
    <name type="scientific">Elsinoe batatas</name>
    <dbReference type="NCBI Taxonomy" id="2601811"/>
    <lineage>
        <taxon>Eukaryota</taxon>
        <taxon>Fungi</taxon>
        <taxon>Dikarya</taxon>
        <taxon>Ascomycota</taxon>
        <taxon>Pezizomycotina</taxon>
        <taxon>Dothideomycetes</taxon>
        <taxon>Dothideomycetidae</taxon>
        <taxon>Myriangiales</taxon>
        <taxon>Elsinoaceae</taxon>
        <taxon>Elsinoe</taxon>
    </lineage>
</organism>
<evidence type="ECO:0000313" key="2">
    <source>
        <dbReference type="Proteomes" id="UP000809789"/>
    </source>
</evidence>
<sequence>MSINNRLSLFQLPSCSVRSISVAAIASVTEHNMHIRGVFENSRAFHARHPRPVSSSTTLEGLLQTGRLHTGEVNRYIGSTRIIVHPTTRQIAEQFLQQKRNHGTATEKHVYDTQTGDDTERLIQRLIQKRPLVFFTPSDTTLLRIHERIGSAASLWDRVGTENESPQIKMADYLTYDEMMLSSLIGVSGYTPYINDGDRHNRGKVANRHSIQPEGVQVGLVGARFERPGKMDSLYETTSELERAPYPFAKYFAGDDFEARYKARMRITVETLLLEANQRGQDAEKKAYVHVVGLGLGAWAHHNEQPKWYIEIFTQSLANLRLSSIHTLEFAYINVDKVTREAVISAGLQVGIACIFNERAPSARLQDTSLLLVTSYAWDSNSYPGNEYYMGLLNASGDPAAACSTVIAETHNPEINPWMLESIKHLDTSGGAD</sequence>
<gene>
    <name evidence="1" type="ORF">KVT40_007160</name>
</gene>
<dbReference type="InterPro" id="IPR032063">
    <property type="entry name" value="MavL-like"/>
</dbReference>
<accession>A0A8K0PHB1</accession>
<dbReference type="AlphaFoldDB" id="A0A8K0PHB1"/>
<protein>
    <submittedName>
        <fullName evidence="1">Uncharacterized protein</fullName>
    </submittedName>
</protein>
<dbReference type="Pfam" id="PF16062">
    <property type="entry name" value="MavL-like"/>
    <property type="match status" value="2"/>
</dbReference>
<keyword evidence="2" id="KW-1185">Reference proteome</keyword>
<comment type="caution">
    <text evidence="1">The sequence shown here is derived from an EMBL/GenBank/DDBJ whole genome shotgun (WGS) entry which is preliminary data.</text>
</comment>
<name>A0A8K0PHB1_9PEZI</name>
<reference evidence="1" key="1">
    <citation type="submission" date="2021-07" db="EMBL/GenBank/DDBJ databases">
        <title>Elsinoe batatas strain:CRI-CJ2 Genome sequencing and assembly.</title>
        <authorList>
            <person name="Huang L."/>
        </authorList>
    </citation>
    <scope>NUCLEOTIDE SEQUENCE</scope>
    <source>
        <strain evidence="1">CRI-CJ2</strain>
    </source>
</reference>
<proteinExistence type="predicted"/>
<dbReference type="OrthoDB" id="6357136at2759"/>
<evidence type="ECO:0000313" key="1">
    <source>
        <dbReference type="EMBL" id="KAG8625409.1"/>
    </source>
</evidence>
<dbReference type="EMBL" id="JAESVG020000008">
    <property type="protein sequence ID" value="KAG8625409.1"/>
    <property type="molecule type" value="Genomic_DNA"/>
</dbReference>